<name>A0AAV5GHB3_9BASI</name>
<feature type="binding site" evidence="10 11">
    <location>
        <position position="156"/>
    </location>
    <ligand>
        <name>Zn(2+)</name>
        <dbReference type="ChEBI" id="CHEBI:29105"/>
    </ligand>
</feature>
<dbReference type="Gene3D" id="3.40.50.1220">
    <property type="entry name" value="TPP-binding domain"/>
    <property type="match status" value="1"/>
</dbReference>
<comment type="catalytic activity">
    <reaction evidence="7">
        <text>N(6)-acetyl-L-lysyl-[protein] + NAD(+) + H2O = 2''-O-acetyl-ADP-D-ribose + nicotinamide + L-lysyl-[protein]</text>
        <dbReference type="Rhea" id="RHEA:43636"/>
        <dbReference type="Rhea" id="RHEA-COMP:9752"/>
        <dbReference type="Rhea" id="RHEA-COMP:10731"/>
        <dbReference type="ChEBI" id="CHEBI:15377"/>
        <dbReference type="ChEBI" id="CHEBI:17154"/>
        <dbReference type="ChEBI" id="CHEBI:29969"/>
        <dbReference type="ChEBI" id="CHEBI:57540"/>
        <dbReference type="ChEBI" id="CHEBI:61930"/>
        <dbReference type="ChEBI" id="CHEBI:83767"/>
        <dbReference type="EC" id="2.3.1.286"/>
    </reaction>
</comment>
<dbReference type="GO" id="GO:0005634">
    <property type="term" value="C:nucleus"/>
    <property type="evidence" value="ECO:0007669"/>
    <property type="project" value="TreeGrafter"/>
</dbReference>
<feature type="binding site" evidence="10 11">
    <location>
        <position position="180"/>
    </location>
    <ligand>
        <name>Zn(2+)</name>
        <dbReference type="ChEBI" id="CHEBI:29105"/>
    </ligand>
</feature>
<comment type="caution">
    <text evidence="13">The sequence shown here is derived from an EMBL/GenBank/DDBJ whole genome shotgun (WGS) entry which is preliminary data.</text>
</comment>
<keyword evidence="14" id="KW-1185">Reference proteome</keyword>
<protein>
    <recommendedName>
        <fullName evidence="7">NAD-dependent protein deacetylase</fullName>
        <ecNumber evidence="7">2.3.1.286</ecNumber>
    </recommendedName>
</protein>
<organism evidence="13 14">
    <name type="scientific">Rhodotorula paludigena</name>
    <dbReference type="NCBI Taxonomy" id="86838"/>
    <lineage>
        <taxon>Eukaryota</taxon>
        <taxon>Fungi</taxon>
        <taxon>Dikarya</taxon>
        <taxon>Basidiomycota</taxon>
        <taxon>Pucciniomycotina</taxon>
        <taxon>Microbotryomycetes</taxon>
        <taxon>Sporidiobolales</taxon>
        <taxon>Sporidiobolaceae</taxon>
        <taxon>Rhodotorula</taxon>
    </lineage>
</organism>
<feature type="binding site" evidence="10 11">
    <location>
        <position position="185"/>
    </location>
    <ligand>
        <name>Zn(2+)</name>
        <dbReference type="ChEBI" id="CHEBI:29105"/>
    </ligand>
</feature>
<keyword evidence="5 7" id="KW-0862">Zinc</keyword>
<feature type="binding site" evidence="9">
    <location>
        <begin position="46"/>
        <end position="50"/>
    </location>
    <ligand>
        <name>NAD(+)</name>
        <dbReference type="ChEBI" id="CHEBI:57540"/>
    </ligand>
</feature>
<evidence type="ECO:0000313" key="14">
    <source>
        <dbReference type="Proteomes" id="UP001342314"/>
    </source>
</evidence>
<dbReference type="InterPro" id="IPR026590">
    <property type="entry name" value="Ssirtuin_cat_dom"/>
</dbReference>
<comment type="subcellular location">
    <subcellularLocation>
        <location evidence="1">Mitochondrion</location>
    </subcellularLocation>
</comment>
<evidence type="ECO:0000259" key="12">
    <source>
        <dbReference type="PROSITE" id="PS50305"/>
    </source>
</evidence>
<dbReference type="InterPro" id="IPR026591">
    <property type="entry name" value="Sirtuin_cat_small_dom_sf"/>
</dbReference>
<dbReference type="PANTHER" id="PTHR11085:SF6">
    <property type="entry name" value="NAD-DEPENDENT PROTEIN DEACETYLASE SIRTUIN-2"/>
    <property type="match status" value="1"/>
</dbReference>
<dbReference type="Gene3D" id="3.30.1600.10">
    <property type="entry name" value="SIR2/SIRT2 'Small Domain"/>
    <property type="match status" value="1"/>
</dbReference>
<feature type="binding site" evidence="9">
    <location>
        <begin position="250"/>
        <end position="252"/>
    </location>
    <ligand>
        <name>NAD(+)</name>
        <dbReference type="ChEBI" id="CHEBI:57540"/>
    </ligand>
</feature>
<evidence type="ECO:0000256" key="8">
    <source>
        <dbReference type="PIRSR" id="PIRSR037938-1"/>
    </source>
</evidence>
<comment type="cofactor">
    <cofactor evidence="10">
        <name>Zn(2+)</name>
        <dbReference type="ChEBI" id="CHEBI:29105"/>
    </cofactor>
    <text evidence="10">Binds 1 zinc ion per subunit.</text>
</comment>
<dbReference type="PANTHER" id="PTHR11085">
    <property type="entry name" value="NAD-DEPENDENT PROTEIN DEACYLASE SIRTUIN-5, MITOCHONDRIAL-RELATED"/>
    <property type="match status" value="1"/>
</dbReference>
<evidence type="ECO:0000313" key="13">
    <source>
        <dbReference type="EMBL" id="GJN89264.1"/>
    </source>
</evidence>
<feature type="binding site" evidence="9">
    <location>
        <begin position="128"/>
        <end position="131"/>
    </location>
    <ligand>
        <name>NAD(+)</name>
        <dbReference type="ChEBI" id="CHEBI:57540"/>
    </ligand>
</feature>
<dbReference type="AlphaFoldDB" id="A0AAV5GHB3"/>
<keyword evidence="4 7" id="KW-0479">Metal-binding</keyword>
<evidence type="ECO:0000256" key="1">
    <source>
        <dbReference type="ARBA" id="ARBA00004173"/>
    </source>
</evidence>
<comment type="similarity">
    <text evidence="2 7">Belongs to the sirtuin family. Class I subfamily.</text>
</comment>
<proteinExistence type="inferred from homology"/>
<dbReference type="GO" id="GO:0017136">
    <property type="term" value="F:histone deacetylase activity, NAD-dependent"/>
    <property type="evidence" value="ECO:0007669"/>
    <property type="project" value="InterPro"/>
</dbReference>
<dbReference type="InterPro" id="IPR003000">
    <property type="entry name" value="Sirtuin"/>
</dbReference>
<sequence>MGSPSSSPAANRAFPHLAADERPTLKDVAKLIKDGKAKRIMVMAGAGISTAAGIPDFRSPGTGLYDNLAKYDLPYPEAIFDIDYLEERPEAFYTLAKELYPGNFKPTICHYFFRLLQEKSLLAGAWTQNIDTLERIAGIEDDLIVEAHGSFAEAACLNCRKKYTKEEIKPQIMRGEVVRCQEKRCKGKDAALIKPNIVFFGEGLPDRFFSRLSHFSSCDLLIVLGTSLTVGPFNSLMHRVPSSCPRLLINLESVGEVDGPRSREGFDFDGVTGRAGGIRDVRRLGDADEGVLELCEMLGWADELRRLKDEGWKALDEAEGKTTPAKVEERKEEIKEAKREEIVAHVGEAVEGGKAGKEDVDDLTKAVEGVSLEQKDPINDKKAPL</sequence>
<dbReference type="GO" id="GO:0070403">
    <property type="term" value="F:NAD+ binding"/>
    <property type="evidence" value="ECO:0007669"/>
    <property type="project" value="UniProtKB-UniRule"/>
</dbReference>
<dbReference type="InterPro" id="IPR029035">
    <property type="entry name" value="DHS-like_NAD/FAD-binding_dom"/>
</dbReference>
<evidence type="ECO:0000256" key="3">
    <source>
        <dbReference type="ARBA" id="ARBA00022679"/>
    </source>
</evidence>
<evidence type="ECO:0000256" key="4">
    <source>
        <dbReference type="ARBA" id="ARBA00022723"/>
    </source>
</evidence>
<feature type="binding site" evidence="9">
    <location>
        <begin position="226"/>
        <end position="227"/>
    </location>
    <ligand>
        <name>NAD(+)</name>
        <dbReference type="ChEBI" id="CHEBI:57540"/>
    </ligand>
</feature>
<feature type="active site" description="Proton acceptor" evidence="8 11">
    <location>
        <position position="148"/>
    </location>
</feature>
<gene>
    <name evidence="13" type="ORF">Rhopal_002243-T1</name>
</gene>
<dbReference type="GO" id="GO:0008270">
    <property type="term" value="F:zinc ion binding"/>
    <property type="evidence" value="ECO:0007669"/>
    <property type="project" value="UniProtKB-UniRule"/>
</dbReference>
<dbReference type="GO" id="GO:0005739">
    <property type="term" value="C:mitochondrion"/>
    <property type="evidence" value="ECO:0007669"/>
    <property type="project" value="UniProtKB-SubCell"/>
</dbReference>
<dbReference type="SUPFAM" id="SSF52467">
    <property type="entry name" value="DHS-like NAD/FAD-binding domain"/>
    <property type="match status" value="1"/>
</dbReference>
<dbReference type="Pfam" id="PF02146">
    <property type="entry name" value="SIR2"/>
    <property type="match status" value="1"/>
</dbReference>
<dbReference type="EC" id="2.3.1.286" evidence="7"/>
<dbReference type="InterPro" id="IPR050134">
    <property type="entry name" value="NAD-dep_sirtuin_deacylases"/>
</dbReference>
<evidence type="ECO:0000256" key="7">
    <source>
        <dbReference type="PIRNR" id="PIRNR037938"/>
    </source>
</evidence>
<evidence type="ECO:0000256" key="11">
    <source>
        <dbReference type="PROSITE-ProRule" id="PRU00236"/>
    </source>
</evidence>
<dbReference type="Proteomes" id="UP001342314">
    <property type="component" value="Unassembled WGS sequence"/>
</dbReference>
<evidence type="ECO:0000256" key="5">
    <source>
        <dbReference type="ARBA" id="ARBA00022833"/>
    </source>
</evidence>
<evidence type="ECO:0000256" key="6">
    <source>
        <dbReference type="ARBA" id="ARBA00023027"/>
    </source>
</evidence>
<evidence type="ECO:0000256" key="10">
    <source>
        <dbReference type="PIRSR" id="PIRSR037938-3"/>
    </source>
</evidence>
<dbReference type="PIRSF" id="PIRSF037938">
    <property type="entry name" value="SIR2_euk"/>
    <property type="match status" value="1"/>
</dbReference>
<feature type="binding site" evidence="10 11">
    <location>
        <position position="159"/>
    </location>
    <ligand>
        <name>Zn(2+)</name>
        <dbReference type="ChEBI" id="CHEBI:29105"/>
    </ligand>
</feature>
<dbReference type="CDD" id="cd01408">
    <property type="entry name" value="SIRT1"/>
    <property type="match status" value="1"/>
</dbReference>
<dbReference type="InterPro" id="IPR017328">
    <property type="entry name" value="Sirtuin_class_I"/>
</dbReference>
<dbReference type="PROSITE" id="PS50305">
    <property type="entry name" value="SIRTUIN"/>
    <property type="match status" value="1"/>
</dbReference>
<evidence type="ECO:0000256" key="9">
    <source>
        <dbReference type="PIRSR" id="PIRSR037938-2"/>
    </source>
</evidence>
<accession>A0AAV5GHB3</accession>
<keyword evidence="6 7" id="KW-0520">NAD</keyword>
<evidence type="ECO:0000256" key="2">
    <source>
        <dbReference type="ARBA" id="ARBA00006924"/>
    </source>
</evidence>
<feature type="domain" description="Deacetylase sirtuin-type" evidence="12">
    <location>
        <begin position="18"/>
        <end position="301"/>
    </location>
</feature>
<reference evidence="13 14" key="1">
    <citation type="submission" date="2021-12" db="EMBL/GenBank/DDBJ databases">
        <title>High titer production of polyol ester of fatty acids by Rhodotorula paludigena BS15 towards product separation-free biomass refinery.</title>
        <authorList>
            <person name="Mano J."/>
            <person name="Ono H."/>
            <person name="Tanaka T."/>
            <person name="Naito K."/>
            <person name="Sushida H."/>
            <person name="Ike M."/>
            <person name="Tokuyasu K."/>
            <person name="Kitaoka M."/>
        </authorList>
    </citation>
    <scope>NUCLEOTIDE SEQUENCE [LARGE SCALE GENOMIC DNA]</scope>
    <source>
        <strain evidence="13 14">BS15</strain>
    </source>
</reference>
<feature type="binding site" evidence="9">
    <location>
        <begin position="56"/>
        <end position="58"/>
    </location>
    <ligand>
        <name>NAD(+)</name>
        <dbReference type="ChEBI" id="CHEBI:57540"/>
    </ligand>
</feature>
<keyword evidence="3 7" id="KW-0808">Transferase</keyword>
<dbReference type="EMBL" id="BQKY01000004">
    <property type="protein sequence ID" value="GJN89264.1"/>
    <property type="molecule type" value="Genomic_DNA"/>
</dbReference>